<feature type="binding site" evidence="2">
    <location>
        <position position="161"/>
    </location>
    <ligand>
        <name>ATP</name>
        <dbReference type="ChEBI" id="CHEBI:30616"/>
    </ligand>
</feature>
<dbReference type="CDD" id="cd02194">
    <property type="entry name" value="ThiL"/>
    <property type="match status" value="1"/>
</dbReference>
<dbReference type="NCBIfam" id="TIGR01379">
    <property type="entry name" value="thiL"/>
    <property type="match status" value="1"/>
</dbReference>
<feature type="binding site" evidence="2">
    <location>
        <position position="57"/>
    </location>
    <ligand>
        <name>Mg(2+)</name>
        <dbReference type="ChEBI" id="CHEBI:18420"/>
        <label>1</label>
    </ligand>
</feature>
<feature type="binding site" evidence="2">
    <location>
        <begin position="134"/>
        <end position="135"/>
    </location>
    <ligand>
        <name>ATP</name>
        <dbReference type="ChEBI" id="CHEBI:30616"/>
    </ligand>
</feature>
<protein>
    <recommendedName>
        <fullName evidence="2">Thiamine-monophosphate kinase</fullName>
        <shortName evidence="2">TMP kinase</shortName>
        <shortName evidence="2">Thiamine-phosphate kinase</shortName>
        <ecNumber evidence="2">2.7.4.16</ecNumber>
    </recommendedName>
</protein>
<feature type="binding site" evidence="2">
    <location>
        <position position="240"/>
    </location>
    <ligand>
        <name>ATP</name>
        <dbReference type="ChEBI" id="CHEBI:30616"/>
    </ligand>
</feature>
<keyword evidence="2 4" id="KW-0418">Kinase</keyword>
<name>A0A3R5UY80_ORNRH</name>
<keyword evidence="2" id="KW-0547">Nucleotide-binding</keyword>
<dbReference type="GO" id="GO:0000287">
    <property type="term" value="F:magnesium ion binding"/>
    <property type="evidence" value="ECO:0007669"/>
    <property type="project" value="UniProtKB-UniRule"/>
</dbReference>
<feature type="binding site" evidence="2">
    <location>
        <position position="344"/>
    </location>
    <ligand>
        <name>substrate</name>
    </ligand>
</feature>
<feature type="binding site" evidence="2">
    <location>
        <position position="56"/>
    </location>
    <ligand>
        <name>Mg(2+)</name>
        <dbReference type="ChEBI" id="CHEBI:18420"/>
        <label>4</label>
    </ligand>
</feature>
<dbReference type="OrthoDB" id="9802811at2"/>
<dbReference type="Gene3D" id="3.90.650.10">
    <property type="entry name" value="PurM-like C-terminal domain"/>
    <property type="match status" value="1"/>
</dbReference>
<feature type="binding site" evidence="2">
    <location>
        <position position="135"/>
    </location>
    <ligand>
        <name>Mg(2+)</name>
        <dbReference type="ChEBI" id="CHEBI:18420"/>
        <label>1</label>
    </ligand>
</feature>
<evidence type="ECO:0000256" key="1">
    <source>
        <dbReference type="ARBA" id="ARBA00022977"/>
    </source>
</evidence>
<dbReference type="GO" id="GO:0009228">
    <property type="term" value="P:thiamine biosynthetic process"/>
    <property type="evidence" value="ECO:0007669"/>
    <property type="project" value="UniProtKB-KW"/>
</dbReference>
<comment type="catalytic activity">
    <reaction evidence="2">
        <text>thiamine phosphate + ATP = thiamine diphosphate + ADP</text>
        <dbReference type="Rhea" id="RHEA:15913"/>
        <dbReference type="ChEBI" id="CHEBI:30616"/>
        <dbReference type="ChEBI" id="CHEBI:37575"/>
        <dbReference type="ChEBI" id="CHEBI:58937"/>
        <dbReference type="ChEBI" id="CHEBI:456216"/>
        <dbReference type="EC" id="2.7.4.16"/>
    </reaction>
</comment>
<comment type="pathway">
    <text evidence="2">Cofactor biosynthesis; thiamine diphosphate biosynthesis; thiamine diphosphate from thiamine phosphate: step 1/1.</text>
</comment>
<evidence type="ECO:0000256" key="2">
    <source>
        <dbReference type="HAMAP-Rule" id="MF_02128"/>
    </source>
</evidence>
<keyword evidence="2" id="KW-0460">Magnesium</keyword>
<dbReference type="EMBL" id="CP035107">
    <property type="protein sequence ID" value="QAR31231.1"/>
    <property type="molecule type" value="Genomic_DNA"/>
</dbReference>
<dbReference type="InterPro" id="IPR036676">
    <property type="entry name" value="PurM-like_C_sf"/>
</dbReference>
<evidence type="ECO:0000313" key="4">
    <source>
        <dbReference type="EMBL" id="QAR31231.1"/>
    </source>
</evidence>
<comment type="function">
    <text evidence="2">Catalyzes the ATP-dependent phosphorylation of thiamine-monophosphate (TMP) to form thiamine-pyrophosphate (TPP), the active form of vitamin B1.</text>
</comment>
<keyword evidence="2" id="KW-0067">ATP-binding</keyword>
<proteinExistence type="inferred from homology"/>
<dbReference type="InterPro" id="IPR006283">
    <property type="entry name" value="ThiL-like"/>
</dbReference>
<feature type="binding site" evidence="2">
    <location>
        <position position="65"/>
    </location>
    <ligand>
        <name>substrate</name>
    </ligand>
</feature>
<gene>
    <name evidence="2 4" type="primary">thiL</name>
    <name evidence="4" type="ORF">EQP59_07715</name>
</gene>
<dbReference type="EC" id="2.7.4.16" evidence="2"/>
<dbReference type="SUPFAM" id="SSF56042">
    <property type="entry name" value="PurM C-terminal domain-like"/>
    <property type="match status" value="1"/>
</dbReference>
<sequence length="359" mass="39343">MLEDKNIPTTPLSEIGEFGLIDRIKQSVKIKNPSTQKGIADDAAVMDFGNKQVVVSTDMLTEGVHFNLAYTPLKHLGYKAIATNVSDICAMNATPTQVTVSIAVSDRFPVEAIDELYTGILLACEKYKVDLVGGDTTSSRSGLLISVTAIGEAKKEDLVYRDGAKEQDLVVVTGDLGGAYFGLQILERENQVFKVNPQVQPDLTPYDYIIGRQLKPEARVDTIELFKKLDVKPTAMIDISDGLASELLHLSDQSGVGFTIYEEKIPLDQQVISAGEEFDMNASIGALNGGEDYELLFTLPLSEFDKIKANPNFTTIGFANHISEGNHLIGRGNTTKVPLSSQGWDSFKRYKENLEKNKD</sequence>
<dbReference type="PIRSF" id="PIRSF005303">
    <property type="entry name" value="Thiam_monoph_kin"/>
    <property type="match status" value="1"/>
</dbReference>
<dbReference type="GO" id="GO:0009030">
    <property type="term" value="F:thiamine-phosphate kinase activity"/>
    <property type="evidence" value="ECO:0007669"/>
    <property type="project" value="UniProtKB-UniRule"/>
</dbReference>
<dbReference type="GO" id="GO:0009229">
    <property type="term" value="P:thiamine diphosphate biosynthetic process"/>
    <property type="evidence" value="ECO:0007669"/>
    <property type="project" value="UniProtKB-UniRule"/>
</dbReference>
<feature type="binding site" evidence="2">
    <location>
        <position position="291"/>
    </location>
    <ligand>
        <name>substrate</name>
    </ligand>
</feature>
<evidence type="ECO:0000313" key="5">
    <source>
        <dbReference type="Proteomes" id="UP000287701"/>
    </source>
</evidence>
<comment type="miscellaneous">
    <text evidence="2">Reaction mechanism of ThiL seems to utilize a direct, inline transfer of the gamma-phosphate of ATP to TMP rather than a phosphorylated enzyme intermediate.</text>
</comment>
<accession>A0A3R5UY80</accession>
<keyword evidence="1 2" id="KW-0784">Thiamine biosynthesis</keyword>
<dbReference type="HAMAP" id="MF_02128">
    <property type="entry name" value="TMP_kinase"/>
    <property type="match status" value="1"/>
</dbReference>
<keyword evidence="2" id="KW-0479">Metal-binding</keyword>
<dbReference type="Gene3D" id="3.30.1330.10">
    <property type="entry name" value="PurM-like, N-terminal domain"/>
    <property type="match status" value="1"/>
</dbReference>
<comment type="similarity">
    <text evidence="2">Belongs to the thiamine-monophosphate kinase family.</text>
</comment>
<feature type="binding site" evidence="2">
    <location>
        <position position="241"/>
    </location>
    <ligand>
        <name>Mg(2+)</name>
        <dbReference type="ChEBI" id="CHEBI:18420"/>
        <label>5</label>
    </ligand>
</feature>
<dbReference type="RefSeq" id="WP_128501671.1">
    <property type="nucleotide sequence ID" value="NZ_CP035107.1"/>
</dbReference>
<feature type="binding site" evidence="2">
    <location>
        <position position="117"/>
    </location>
    <ligand>
        <name>ATP</name>
        <dbReference type="ChEBI" id="CHEBI:30616"/>
    </ligand>
</feature>
<dbReference type="AlphaFoldDB" id="A0A3R5UY80"/>
<feature type="binding site" evidence="2">
    <location>
        <position position="87"/>
    </location>
    <ligand>
        <name>Mg(2+)</name>
        <dbReference type="ChEBI" id="CHEBI:18420"/>
        <label>2</label>
    </ligand>
</feature>
<dbReference type="Pfam" id="PF00586">
    <property type="entry name" value="AIRS"/>
    <property type="match status" value="1"/>
</dbReference>
<feature type="binding site" evidence="2">
    <location>
        <position position="42"/>
    </location>
    <ligand>
        <name>Mg(2+)</name>
        <dbReference type="ChEBI" id="CHEBI:18420"/>
        <label>3</label>
    </ligand>
</feature>
<feature type="domain" description="PurM-like N-terminal" evidence="3">
    <location>
        <begin position="41"/>
        <end position="152"/>
    </location>
</feature>
<dbReference type="Proteomes" id="UP000287701">
    <property type="component" value="Chromosome"/>
</dbReference>
<feature type="binding site" evidence="2">
    <location>
        <position position="58"/>
    </location>
    <ligand>
        <name>Mg(2+)</name>
        <dbReference type="ChEBI" id="CHEBI:18420"/>
        <label>1</label>
    </ligand>
</feature>
<dbReference type="InterPro" id="IPR016188">
    <property type="entry name" value="PurM-like_N"/>
</dbReference>
<dbReference type="GO" id="GO:0005524">
    <property type="term" value="F:ATP binding"/>
    <property type="evidence" value="ECO:0007669"/>
    <property type="project" value="UniProtKB-UniRule"/>
</dbReference>
<keyword evidence="2 4" id="KW-0808">Transferase</keyword>
<dbReference type="PANTHER" id="PTHR30270:SF0">
    <property type="entry name" value="THIAMINE-MONOPHOSPHATE KINASE"/>
    <property type="match status" value="1"/>
</dbReference>
<feature type="binding site" evidence="2">
    <location>
        <position position="87"/>
    </location>
    <ligand>
        <name>Mg(2+)</name>
        <dbReference type="ChEBI" id="CHEBI:18420"/>
        <label>4</label>
    </ligand>
</feature>
<dbReference type="SUPFAM" id="SSF55326">
    <property type="entry name" value="PurM N-terminal domain-like"/>
    <property type="match status" value="1"/>
</dbReference>
<dbReference type="UniPathway" id="UPA00060">
    <property type="reaction ID" value="UER00142"/>
</dbReference>
<dbReference type="PANTHER" id="PTHR30270">
    <property type="entry name" value="THIAMINE-MONOPHOSPHATE KINASE"/>
    <property type="match status" value="1"/>
</dbReference>
<feature type="binding site" evidence="2">
    <location>
        <position position="238"/>
    </location>
    <ligand>
        <name>Mg(2+)</name>
        <dbReference type="ChEBI" id="CHEBI:18420"/>
        <label>3</label>
    </ligand>
</feature>
<dbReference type="InterPro" id="IPR036921">
    <property type="entry name" value="PurM-like_N_sf"/>
</dbReference>
<feature type="binding site" evidence="2">
    <location>
        <position position="87"/>
    </location>
    <ligand>
        <name>Mg(2+)</name>
        <dbReference type="ChEBI" id="CHEBI:18420"/>
        <label>3</label>
    </ligand>
</feature>
<feature type="binding site" evidence="2">
    <location>
        <position position="58"/>
    </location>
    <ligand>
        <name>Mg(2+)</name>
        <dbReference type="ChEBI" id="CHEBI:18420"/>
        <label>2</label>
    </ligand>
</feature>
<evidence type="ECO:0000259" key="3">
    <source>
        <dbReference type="Pfam" id="PF00586"/>
    </source>
</evidence>
<reference evidence="4 5" key="1">
    <citation type="submission" date="2019-01" db="EMBL/GenBank/DDBJ databases">
        <title>Whole Genome of Ornithobacterium rhinotracheale FARPER-174b.</title>
        <authorList>
            <person name="Tataje-Lavanda L.A."/>
            <person name="Montalvan A."/>
            <person name="Montesinos R."/>
            <person name="Zimic M."/>
            <person name="Fernandez-Sanchez M."/>
            <person name="Fernandez-Diaz M."/>
        </authorList>
    </citation>
    <scope>NUCLEOTIDE SEQUENCE [LARGE SCALE GENOMIC DNA]</scope>
    <source>
        <strain evidence="4 5">FARPER-174b</strain>
    </source>
</reference>
<organism evidence="4 5">
    <name type="scientific">Ornithobacterium rhinotracheale</name>
    <dbReference type="NCBI Taxonomy" id="28251"/>
    <lineage>
        <taxon>Bacteria</taxon>
        <taxon>Pseudomonadati</taxon>
        <taxon>Bacteroidota</taxon>
        <taxon>Flavobacteriia</taxon>
        <taxon>Flavobacteriales</taxon>
        <taxon>Weeksellaceae</taxon>
        <taxon>Ornithobacterium</taxon>
    </lineage>
</organism>
<feature type="binding site" evidence="2">
    <location>
        <position position="42"/>
    </location>
    <ligand>
        <name>Mg(2+)</name>
        <dbReference type="ChEBI" id="CHEBI:18420"/>
        <label>4</label>
    </ligand>
</feature>